<protein>
    <recommendedName>
        <fullName evidence="2">Reverse transcriptase zinc-binding domain-containing protein</fullName>
    </recommendedName>
</protein>
<keyword evidence="1" id="KW-0812">Transmembrane</keyword>
<feature type="domain" description="Reverse transcriptase zinc-binding" evidence="2">
    <location>
        <begin position="116"/>
        <end position="174"/>
    </location>
</feature>
<dbReference type="Proteomes" id="UP001630127">
    <property type="component" value="Unassembled WGS sequence"/>
</dbReference>
<keyword evidence="1" id="KW-1133">Transmembrane helix</keyword>
<feature type="transmembrane region" description="Helical" evidence="1">
    <location>
        <begin position="137"/>
        <end position="155"/>
    </location>
</feature>
<dbReference type="Pfam" id="PF13966">
    <property type="entry name" value="zf-RVT"/>
    <property type="match status" value="1"/>
</dbReference>
<name>A0ABD2ZHI3_9GENT</name>
<accession>A0ABD2ZHI3</accession>
<proteinExistence type="predicted"/>
<keyword evidence="4" id="KW-1185">Reference proteome</keyword>
<gene>
    <name evidence="3" type="ORF">ACH5RR_021520</name>
</gene>
<reference evidence="3 4" key="1">
    <citation type="submission" date="2024-11" db="EMBL/GenBank/DDBJ databases">
        <title>A near-complete genome assembly of Cinchona calisaya.</title>
        <authorList>
            <person name="Lian D.C."/>
            <person name="Zhao X.W."/>
            <person name="Wei L."/>
        </authorList>
    </citation>
    <scope>NUCLEOTIDE SEQUENCE [LARGE SCALE GENOMIC DNA]</scope>
    <source>
        <tissue evidence="3">Nenye</tissue>
    </source>
</reference>
<dbReference type="InterPro" id="IPR026960">
    <property type="entry name" value="RVT-Znf"/>
</dbReference>
<dbReference type="AlphaFoldDB" id="A0ABD2ZHI3"/>
<evidence type="ECO:0000259" key="2">
    <source>
        <dbReference type="Pfam" id="PF13966"/>
    </source>
</evidence>
<sequence>MRARHGYRNMSSSIWRRMMTVKDLFHSSSHVLVRKGDSSTWFDNWLGGGSIFDDEEKGRIEDVQINVLFSNLHGWNEELINSQVTGKLRQRVLNNSLFLDEGKDQVVWISETSGLFTTKEAFKQIRRRKGLILSRKHIWNGWLPLKVFIFLWKIINGYVPFLNVLVKFGFCAPSKFSSSDNLDKLDH</sequence>
<evidence type="ECO:0000313" key="3">
    <source>
        <dbReference type="EMBL" id="KAL3518931.1"/>
    </source>
</evidence>
<organism evidence="3 4">
    <name type="scientific">Cinchona calisaya</name>
    <dbReference type="NCBI Taxonomy" id="153742"/>
    <lineage>
        <taxon>Eukaryota</taxon>
        <taxon>Viridiplantae</taxon>
        <taxon>Streptophyta</taxon>
        <taxon>Embryophyta</taxon>
        <taxon>Tracheophyta</taxon>
        <taxon>Spermatophyta</taxon>
        <taxon>Magnoliopsida</taxon>
        <taxon>eudicotyledons</taxon>
        <taxon>Gunneridae</taxon>
        <taxon>Pentapetalae</taxon>
        <taxon>asterids</taxon>
        <taxon>lamiids</taxon>
        <taxon>Gentianales</taxon>
        <taxon>Rubiaceae</taxon>
        <taxon>Cinchonoideae</taxon>
        <taxon>Cinchoneae</taxon>
        <taxon>Cinchona</taxon>
    </lineage>
</organism>
<evidence type="ECO:0000313" key="4">
    <source>
        <dbReference type="Proteomes" id="UP001630127"/>
    </source>
</evidence>
<comment type="caution">
    <text evidence="3">The sequence shown here is derived from an EMBL/GenBank/DDBJ whole genome shotgun (WGS) entry which is preliminary data.</text>
</comment>
<evidence type="ECO:0000256" key="1">
    <source>
        <dbReference type="SAM" id="Phobius"/>
    </source>
</evidence>
<dbReference type="EMBL" id="JBJUIK010000009">
    <property type="protein sequence ID" value="KAL3518931.1"/>
    <property type="molecule type" value="Genomic_DNA"/>
</dbReference>
<keyword evidence="1" id="KW-0472">Membrane</keyword>